<evidence type="ECO:0000256" key="3">
    <source>
        <dbReference type="ARBA" id="ARBA00022692"/>
    </source>
</evidence>
<gene>
    <name evidence="12" type="ORF">PanWU01x14_277220</name>
</gene>
<dbReference type="InterPro" id="IPR047259">
    <property type="entry name" value="QUIRKY-like"/>
</dbReference>
<name>A0A2P5B2U1_PARAD</name>
<comment type="similarity">
    <text evidence="2">Belongs to the MCTP family.</text>
</comment>
<feature type="domain" description="C2" evidence="11">
    <location>
        <begin position="408"/>
        <end position="534"/>
    </location>
</feature>
<dbReference type="FunFam" id="2.60.40.150:FF:000090">
    <property type="entry name" value="C2 domain-containing protein"/>
    <property type="match status" value="1"/>
</dbReference>
<dbReference type="AlphaFoldDB" id="A0A2P5B2U1"/>
<evidence type="ECO:0000256" key="1">
    <source>
        <dbReference type="ARBA" id="ARBA00004141"/>
    </source>
</evidence>
<dbReference type="InterPro" id="IPR047257">
    <property type="entry name" value="C2B_MCTP_PRT_plant"/>
</dbReference>
<feature type="transmembrane region" description="Helical" evidence="10">
    <location>
        <begin position="946"/>
        <end position="974"/>
    </location>
</feature>
<evidence type="ECO:0000256" key="8">
    <source>
        <dbReference type="ARBA" id="ARBA00053146"/>
    </source>
</evidence>
<feature type="domain" description="C2" evidence="11">
    <location>
        <begin position="1"/>
        <end position="108"/>
    </location>
</feature>
<keyword evidence="6 10" id="KW-1133">Transmembrane helix</keyword>
<feature type="compositionally biased region" description="Basic and acidic residues" evidence="9">
    <location>
        <begin position="169"/>
        <end position="191"/>
    </location>
</feature>
<evidence type="ECO:0000313" key="12">
    <source>
        <dbReference type="EMBL" id="PON43066.1"/>
    </source>
</evidence>
<keyword evidence="7 10" id="KW-0472">Membrane</keyword>
<reference evidence="13" key="1">
    <citation type="submission" date="2016-06" db="EMBL/GenBank/DDBJ databases">
        <title>Parallel loss of symbiosis genes in relatives of nitrogen-fixing non-legume Parasponia.</title>
        <authorList>
            <person name="Van Velzen R."/>
            <person name="Holmer R."/>
            <person name="Bu F."/>
            <person name="Rutten L."/>
            <person name="Van Zeijl A."/>
            <person name="Liu W."/>
            <person name="Santuari L."/>
            <person name="Cao Q."/>
            <person name="Sharma T."/>
            <person name="Shen D."/>
            <person name="Roswanjaya Y."/>
            <person name="Wardhani T."/>
            <person name="Kalhor M.S."/>
            <person name="Jansen J."/>
            <person name="Van den Hoogen J."/>
            <person name="Gungor B."/>
            <person name="Hartog M."/>
            <person name="Hontelez J."/>
            <person name="Verver J."/>
            <person name="Yang W.-C."/>
            <person name="Schijlen E."/>
            <person name="Repin R."/>
            <person name="Schilthuizen M."/>
            <person name="Schranz E."/>
            <person name="Heidstra R."/>
            <person name="Miyata K."/>
            <person name="Fedorova E."/>
            <person name="Kohlen W."/>
            <person name="Bisseling T."/>
            <person name="Smit S."/>
            <person name="Geurts R."/>
        </authorList>
    </citation>
    <scope>NUCLEOTIDE SEQUENCE [LARGE SCALE GENOMIC DNA]</scope>
    <source>
        <strain evidence="13">cv. WU1-14</strain>
    </source>
</reference>
<dbReference type="CDD" id="cd04019">
    <property type="entry name" value="C2C_MCTP_PRT_plant"/>
    <property type="match status" value="1"/>
</dbReference>
<evidence type="ECO:0000259" key="11">
    <source>
        <dbReference type="PROSITE" id="PS50004"/>
    </source>
</evidence>
<evidence type="ECO:0000256" key="6">
    <source>
        <dbReference type="ARBA" id="ARBA00022989"/>
    </source>
</evidence>
<dbReference type="InterPro" id="IPR047255">
    <property type="entry name" value="C2D_MCTP_PRT_plant"/>
</dbReference>
<comment type="caution">
    <text evidence="12">The sequence shown here is derived from an EMBL/GenBank/DDBJ whole genome shotgun (WGS) entry which is preliminary data.</text>
</comment>
<feature type="transmembrane region" description="Helical" evidence="10">
    <location>
        <begin position="831"/>
        <end position="861"/>
    </location>
</feature>
<keyword evidence="3 10" id="KW-0812">Transmembrane</keyword>
<dbReference type="GO" id="GO:0016757">
    <property type="term" value="F:glycosyltransferase activity"/>
    <property type="evidence" value="ECO:0007669"/>
    <property type="project" value="UniProtKB-KW"/>
</dbReference>
<sequence length="1003" mass="114461">MSNLKLGVEVVGAHDLMPKDGQGSSNAFVELHFDHQRFRTTIKEKDLNPVWNESFYFNISDPTNLHNLTLEAFVYCHNKSNNSKSFLGKVCLTSTSFVPYADALVLHYPLEKRNFLSRVKGELGLKVFVTDDPSIKSSNPLPALDSSVKTEPKQQKIPNFVSNLFSNEKSESRHTFRHLPKESHTEKKSFPRDAVQPMPNYGFYEMKSEPQASKVVKMFSGAPPQPVDYAIRETSPHLGGGQIIGGRVIRSENRPTSTYDLVEKMQYLFVRVVKARDLPSKDVTGSLDPYVEVKIGNYRGKTKHFEKKSNPEWNEVFAFANENLQSSVLEVVVKDKDVLVDDLVGTVKFDLHEVPTRVPPDSPLAPEWYRLVDKDGDKKKGELMLAVWKGTQADEAFPEAWHSDAIGPTESVPMAIANIRSKVYHSPRLWYVRVIVIEAQDLVVSDKSRIPDSYVKIQIGNQIQRTKPIQARGMNPMWNDDLLFVAAEPFEEHLVITVEDQIGPNKDETVGKVVIPLHTVEKRADDRIIRDKWFPLEKSMSAAMEGEQHSKKDKFSSRIRLRVCLDGGYHVLDESTHYSSDLRPTAKQLWKKPIGILELGILNADGLHPMKTRDGRGTSDTYCVAKYGHKWVRTRTIINSLNPKYNEQYTWEVHDLATVLTVGVFDNAQIGSSNGNKDMKIGKIRIRISTLETGRVYTHSYPLLVLHPSGVKKLGELHLAIRFSCTSLVNMMFKYSQPLLPKMHYKRPLTVMQQEKLRHQAVNIVATRLSRSEPPLRREVVEYMSDADAHLWSMRRSKANFFRLMAVFSGLLSVGKWFGEVCSWKNLVTTVLVHALFVMLVCFPELILPTVFLYMFLIGLWNYRFRPRNPPHMNTRISHADTVTPEELDEEFDTFPTTRPTDLVRMRYDRLRSVAGKIQTVVGDIAAQGERLQALLSWRDSRATTIFVVFCLVAALVLYVTPFQILALIAGFYVMRHPRFRQRTPSMPVNFFKRLPARTDSML</sequence>
<proteinExistence type="inferred from homology"/>
<keyword evidence="5" id="KW-0106">Calcium</keyword>
<evidence type="ECO:0000313" key="13">
    <source>
        <dbReference type="Proteomes" id="UP000237105"/>
    </source>
</evidence>
<dbReference type="FunFam" id="2.60.40.150:FF:000128">
    <property type="entry name" value="C2 domain-containing protein"/>
    <property type="match status" value="1"/>
</dbReference>
<dbReference type="Pfam" id="PF08372">
    <property type="entry name" value="PRT_C"/>
    <property type="match status" value="1"/>
</dbReference>
<comment type="function">
    <text evidence="8">May function as a signaling molecule by regulating the trafficking of other regulators.</text>
</comment>
<dbReference type="GO" id="GO:0016020">
    <property type="term" value="C:membrane"/>
    <property type="evidence" value="ECO:0007669"/>
    <property type="project" value="UniProtKB-SubCell"/>
</dbReference>
<evidence type="ECO:0000256" key="10">
    <source>
        <dbReference type="SAM" id="Phobius"/>
    </source>
</evidence>
<dbReference type="Proteomes" id="UP000237105">
    <property type="component" value="Unassembled WGS sequence"/>
</dbReference>
<dbReference type="FunFam" id="2.60.40.150:FF:000323">
    <property type="entry name" value="C2 calcium/lipid-binding plant phosphoribosyltransferase family protein"/>
    <property type="match status" value="1"/>
</dbReference>
<dbReference type="EMBL" id="JXTB01000378">
    <property type="protein sequence ID" value="PON43066.1"/>
    <property type="molecule type" value="Genomic_DNA"/>
</dbReference>
<dbReference type="PROSITE" id="PS50004">
    <property type="entry name" value="C2"/>
    <property type="match status" value="4"/>
</dbReference>
<accession>A0A2P5B2U1</accession>
<dbReference type="InterPro" id="IPR013583">
    <property type="entry name" value="MCTP_C"/>
</dbReference>
<dbReference type="CDD" id="cd08379">
    <property type="entry name" value="C2D_MCTP_PRT_plant"/>
    <property type="match status" value="1"/>
</dbReference>
<evidence type="ECO:0000256" key="2">
    <source>
        <dbReference type="ARBA" id="ARBA00007923"/>
    </source>
</evidence>
<dbReference type="PANTHER" id="PTHR31425">
    <property type="entry name" value="PHOSPHORIBOSYLANTHRANILATE TRANSFERASE ISOFORM 1"/>
    <property type="match status" value="1"/>
</dbReference>
<keyword evidence="4" id="KW-0677">Repeat</keyword>
<keyword evidence="13" id="KW-1185">Reference proteome</keyword>
<dbReference type="STRING" id="3476.A0A2P5B2U1"/>
<dbReference type="PANTHER" id="PTHR31425:SF32">
    <property type="entry name" value="MULTIPLE C2 DOMAIN AND TRANSMEMBRANE REGION PROTEIN 9"/>
    <property type="match status" value="1"/>
</dbReference>
<dbReference type="SMART" id="SM00239">
    <property type="entry name" value="C2"/>
    <property type="match status" value="4"/>
</dbReference>
<dbReference type="InterPro" id="IPR000008">
    <property type="entry name" value="C2_dom"/>
</dbReference>
<keyword evidence="12" id="KW-0328">Glycosyltransferase</keyword>
<feature type="domain" description="C2" evidence="11">
    <location>
        <begin position="578"/>
        <end position="701"/>
    </location>
</feature>
<dbReference type="CDD" id="cd04022">
    <property type="entry name" value="C2A_MCTP_PRT_plant"/>
    <property type="match status" value="1"/>
</dbReference>
<dbReference type="InterPro" id="IPR035892">
    <property type="entry name" value="C2_domain_sf"/>
</dbReference>
<organism evidence="12 13">
    <name type="scientific">Parasponia andersonii</name>
    <name type="common">Sponia andersonii</name>
    <dbReference type="NCBI Taxonomy" id="3476"/>
    <lineage>
        <taxon>Eukaryota</taxon>
        <taxon>Viridiplantae</taxon>
        <taxon>Streptophyta</taxon>
        <taxon>Embryophyta</taxon>
        <taxon>Tracheophyta</taxon>
        <taxon>Spermatophyta</taxon>
        <taxon>Magnoliopsida</taxon>
        <taxon>eudicotyledons</taxon>
        <taxon>Gunneridae</taxon>
        <taxon>Pentapetalae</taxon>
        <taxon>rosids</taxon>
        <taxon>fabids</taxon>
        <taxon>Rosales</taxon>
        <taxon>Cannabaceae</taxon>
        <taxon>Parasponia</taxon>
    </lineage>
</organism>
<keyword evidence="12" id="KW-0808">Transferase</keyword>
<evidence type="ECO:0000256" key="5">
    <source>
        <dbReference type="ARBA" id="ARBA00022837"/>
    </source>
</evidence>
<evidence type="ECO:0000256" key="9">
    <source>
        <dbReference type="SAM" id="MobiDB-lite"/>
    </source>
</evidence>
<dbReference type="InterPro" id="IPR047258">
    <property type="entry name" value="C2C_MCTP_PRT_plant"/>
</dbReference>
<dbReference type="SUPFAM" id="SSF49562">
    <property type="entry name" value="C2 domain (Calcium/lipid-binding domain, CaLB)"/>
    <property type="match status" value="4"/>
</dbReference>
<dbReference type="Pfam" id="PF00168">
    <property type="entry name" value="C2"/>
    <property type="match status" value="4"/>
</dbReference>
<comment type="subcellular location">
    <subcellularLocation>
        <location evidence="1">Membrane</location>
        <topology evidence="1">Multi-pass membrane protein</topology>
    </subcellularLocation>
</comment>
<feature type="region of interest" description="Disordered" evidence="9">
    <location>
        <begin position="169"/>
        <end position="192"/>
    </location>
</feature>
<dbReference type="FunFam" id="2.60.40.150:FF:000119">
    <property type="entry name" value="C2 domain-containing protein"/>
    <property type="match status" value="1"/>
</dbReference>
<evidence type="ECO:0000256" key="4">
    <source>
        <dbReference type="ARBA" id="ARBA00022737"/>
    </source>
</evidence>
<protein>
    <submittedName>
        <fullName evidence="12">Phosphoribosyltransferase</fullName>
    </submittedName>
</protein>
<dbReference type="OrthoDB" id="67700at2759"/>
<feature type="domain" description="C2" evidence="11">
    <location>
        <begin position="249"/>
        <end position="369"/>
    </location>
</feature>
<dbReference type="Gene3D" id="2.60.40.150">
    <property type="entry name" value="C2 domain"/>
    <property type="match status" value="4"/>
</dbReference>
<dbReference type="CDD" id="cd08378">
    <property type="entry name" value="C2B_MCTP_PRT_plant"/>
    <property type="match status" value="1"/>
</dbReference>
<evidence type="ECO:0000256" key="7">
    <source>
        <dbReference type="ARBA" id="ARBA00023136"/>
    </source>
</evidence>